<dbReference type="Proteomes" id="UP000502756">
    <property type="component" value="Chromosome"/>
</dbReference>
<dbReference type="KEGG" id="stae:HNV11_18440"/>
<keyword evidence="6" id="KW-1185">Reference proteome</keyword>
<sequence>MAIYVYYLFNLFSSYFAVRLTSQLRKCLLVLITLSLSVVSPALAQITGTVYRDFDANGARNYSSVAPAVGEIGVANVTVTVYSQTGVVLGTANTGSTGTYSITPSAGGPYRVQFTNLPSGYFDGPKGSQSGTTVQFASSSPATLNLGINNPADYCQANPSFLVPCYVNGNPVGGGTSGTQGVLVTLPYNSTGNSPAESAIALNNQIGTVFGVAYQRTSRYVFSSAFIKRHSGLGPGGPGAIYITKPGSGTTYTNGLFVDLDALGFDTGSDPHSNLPANVTAANYDVGAFDAVGKVGLGDLEISDDGRQLYVVNLYDRKLYRINVGDPASTSPTASDVTSFTLPAVQQRSGSTFRPFALKYYRDRVYIGGVTTNESVSTTTTTNFGSGSTSSNLITRDTTGMKAVVFEFNPVNSQFTQVLTFPLTYKKGATNNDRSGSDRAEYWLPWTSVQPGSTSVPSRFARNDLPNVSYPQPWLTGIEFDVNDNMILSIRDRLGDQYGNNNYGTNTSSTQLYRAISPGDILQAGKCSPDLNQWTIERNARICGGTPTGGANNGQGIGNGEYYYNDAIAIPSTTNPYHTEMSEGALALFPGQDEVASIVIDPTDNIDAGGIRRFKVSNGTGSPSTSVQVYESSNVATYGKANGLGDLELTCNPSPIEIGNRIWNDGSATSANGTQDNGTSPLANITVQLFLPGSRTAVASTLTDANGEYYFNSSSVNLRPNTTYELRVPLSQTALSSQNYTPTADNVGSDDTIDSDGTVVVINGISYAVITLTTGNYGENNHTYDFGFVTCPTISNPSPAQMVCSGTPVNSLNVTTNATGTNAIRFVYFTTPQSGTAAYSGGTSLTTVTPENGTASVTNVTFPANTGSTPVVYYVYALLNPAPTADGCRPVQEIQVTVKPLPKGTATGGAITCAAPATVTGSSSLTGATYSWTGPNSFTSMAQSFTTNTAGAYSLTVSANGCTDPASATATVSQAVVSTTLVQGACNSNNTNATTTDDYYTIAVRATTAGPGASNKFEVVLNANANGTGGTVLNAGGTPYGQTVTVGGTATFKADGISTYTLTIRDFDSKVCKTTQTTTPVASCSSCLPSLCPKLVLTRL</sequence>
<evidence type="ECO:0000259" key="4">
    <source>
        <dbReference type="Pfam" id="PF17210"/>
    </source>
</evidence>
<gene>
    <name evidence="5" type="ORF">HNV11_18440</name>
</gene>
<keyword evidence="3" id="KW-0732">Signal</keyword>
<dbReference type="GO" id="GO:0005576">
    <property type="term" value="C:extracellular region"/>
    <property type="evidence" value="ECO:0007669"/>
    <property type="project" value="UniProtKB-SubCell"/>
</dbReference>
<evidence type="ECO:0000313" key="6">
    <source>
        <dbReference type="Proteomes" id="UP000502756"/>
    </source>
</evidence>
<dbReference type="RefSeq" id="WP_171741059.1">
    <property type="nucleotide sequence ID" value="NZ_CP053435.1"/>
</dbReference>
<reference evidence="5 6" key="1">
    <citation type="submission" date="2020-05" db="EMBL/GenBank/DDBJ databases">
        <title>Genome sequencing of Spirosoma sp. TS118.</title>
        <authorList>
            <person name="Lee J.-H."/>
            <person name="Jeong S."/>
            <person name="Zhao L."/>
            <person name="Jung J.-H."/>
            <person name="Kim M.-K."/>
            <person name="Lim S."/>
        </authorList>
    </citation>
    <scope>NUCLEOTIDE SEQUENCE [LARGE SCALE GENOMIC DNA]</scope>
    <source>
        <strain evidence="5 6">TS118</strain>
    </source>
</reference>
<feature type="domain" description="SD-repeat containing protein B" evidence="4">
    <location>
        <begin position="46"/>
        <end position="131"/>
    </location>
</feature>
<keyword evidence="2" id="KW-0964">Secreted</keyword>
<dbReference type="EMBL" id="CP053435">
    <property type="protein sequence ID" value="QJW91212.1"/>
    <property type="molecule type" value="Genomic_DNA"/>
</dbReference>
<name>A0A6M5YE22_9BACT</name>
<comment type="subcellular location">
    <subcellularLocation>
        <location evidence="1">Secreted</location>
    </subcellularLocation>
</comment>
<protein>
    <recommendedName>
        <fullName evidence="4">SD-repeat containing protein B domain-containing protein</fullName>
    </recommendedName>
</protein>
<evidence type="ECO:0000256" key="1">
    <source>
        <dbReference type="ARBA" id="ARBA00004613"/>
    </source>
</evidence>
<organism evidence="5 6">
    <name type="scientific">Spirosoma taeanense</name>
    <dbReference type="NCBI Taxonomy" id="2735870"/>
    <lineage>
        <taxon>Bacteria</taxon>
        <taxon>Pseudomonadati</taxon>
        <taxon>Bacteroidota</taxon>
        <taxon>Cytophagia</taxon>
        <taxon>Cytophagales</taxon>
        <taxon>Cytophagaceae</taxon>
        <taxon>Spirosoma</taxon>
    </lineage>
</organism>
<dbReference type="Pfam" id="PF17210">
    <property type="entry name" value="SdrD_B"/>
    <property type="match status" value="2"/>
</dbReference>
<dbReference type="AlphaFoldDB" id="A0A6M5YE22"/>
<dbReference type="InterPro" id="IPR013783">
    <property type="entry name" value="Ig-like_fold"/>
</dbReference>
<proteinExistence type="predicted"/>
<dbReference type="Gene3D" id="2.60.40.10">
    <property type="entry name" value="Immunoglobulins"/>
    <property type="match status" value="3"/>
</dbReference>
<dbReference type="SUPFAM" id="SSF117074">
    <property type="entry name" value="Hypothetical protein PA1324"/>
    <property type="match status" value="2"/>
</dbReference>
<evidence type="ECO:0000256" key="3">
    <source>
        <dbReference type="ARBA" id="ARBA00022729"/>
    </source>
</evidence>
<evidence type="ECO:0000313" key="5">
    <source>
        <dbReference type="EMBL" id="QJW91212.1"/>
    </source>
</evidence>
<dbReference type="InterPro" id="IPR033764">
    <property type="entry name" value="Sdr_B"/>
</dbReference>
<feature type="domain" description="SD-repeat containing protein B" evidence="4">
    <location>
        <begin position="657"/>
        <end position="788"/>
    </location>
</feature>
<evidence type="ECO:0000256" key="2">
    <source>
        <dbReference type="ARBA" id="ARBA00022525"/>
    </source>
</evidence>
<accession>A0A6M5YE22</accession>